<sequence length="279" mass="31277">MKPHTRELPANAMSTQTTLDDIVFEHRNKDYGAYQLRTTYSANLNRAFWIGVGCFLLMLLTNFLFARKNDKVVDNKGVIIDLQKIPDEKTPEIEKPKEPEPPKEVEQVKTVAFLAPEVVEETENELPPPVQQDFEGAIISNKTQEGTESENIAETPPAETPPAITKTVEIEENNLPFTSVEESPSFVGGVNEMYKFLGKNLKYPSAAQRANIQGKVFLKFIVEKDGSITGVETLKGIGFGCDEEASRVVKLMPKWIAGRQNGRNVRVLYTIPVFFKLDD</sequence>
<dbReference type="PRINTS" id="PR01374">
    <property type="entry name" value="TONBPROTEIN"/>
</dbReference>
<dbReference type="EMBL" id="CAKLPY010000001">
    <property type="protein sequence ID" value="CAH0994309.1"/>
    <property type="molecule type" value="Genomic_DNA"/>
</dbReference>
<keyword evidence="4" id="KW-1003">Cell membrane</keyword>
<evidence type="ECO:0000256" key="2">
    <source>
        <dbReference type="ARBA" id="ARBA00006555"/>
    </source>
</evidence>
<organism evidence="12 13">
    <name type="scientific">Emticicia aquatica</name>
    <dbReference type="NCBI Taxonomy" id="1681835"/>
    <lineage>
        <taxon>Bacteria</taxon>
        <taxon>Pseudomonadati</taxon>
        <taxon>Bacteroidota</taxon>
        <taxon>Cytophagia</taxon>
        <taxon>Cytophagales</taxon>
        <taxon>Leadbetterellaceae</taxon>
        <taxon>Emticicia</taxon>
    </lineage>
</organism>
<dbReference type="InterPro" id="IPR037682">
    <property type="entry name" value="TonB_C"/>
</dbReference>
<keyword evidence="3" id="KW-0813">Transport</keyword>
<keyword evidence="7" id="KW-0653">Protein transport</keyword>
<dbReference type="InterPro" id="IPR003538">
    <property type="entry name" value="TonB"/>
</dbReference>
<keyword evidence="13" id="KW-1185">Reference proteome</keyword>
<keyword evidence="8 10" id="KW-1133">Transmembrane helix</keyword>
<dbReference type="Gene3D" id="3.30.1150.10">
    <property type="match status" value="1"/>
</dbReference>
<dbReference type="RefSeq" id="WP_238804057.1">
    <property type="nucleotide sequence ID" value="NZ_CAKLPY010000001.1"/>
</dbReference>
<dbReference type="NCBIfam" id="TIGR01352">
    <property type="entry name" value="tonB_Cterm"/>
    <property type="match status" value="1"/>
</dbReference>
<keyword evidence="6 10" id="KW-0812">Transmembrane</keyword>
<name>A0ABM9AKN1_9BACT</name>
<evidence type="ECO:0000256" key="8">
    <source>
        <dbReference type="ARBA" id="ARBA00022989"/>
    </source>
</evidence>
<feature type="domain" description="TonB C-terminal" evidence="11">
    <location>
        <begin position="188"/>
        <end position="279"/>
    </location>
</feature>
<evidence type="ECO:0000256" key="6">
    <source>
        <dbReference type="ARBA" id="ARBA00022692"/>
    </source>
</evidence>
<dbReference type="InterPro" id="IPR051045">
    <property type="entry name" value="TonB-dependent_transducer"/>
</dbReference>
<dbReference type="PANTHER" id="PTHR33446:SF2">
    <property type="entry name" value="PROTEIN TONB"/>
    <property type="match status" value="1"/>
</dbReference>
<evidence type="ECO:0000313" key="12">
    <source>
        <dbReference type="EMBL" id="CAH0994309.1"/>
    </source>
</evidence>
<accession>A0ABM9AKN1</accession>
<comment type="caution">
    <text evidence="12">The sequence shown here is derived from an EMBL/GenBank/DDBJ whole genome shotgun (WGS) entry which is preliminary data.</text>
</comment>
<evidence type="ECO:0000256" key="4">
    <source>
        <dbReference type="ARBA" id="ARBA00022475"/>
    </source>
</evidence>
<evidence type="ECO:0000256" key="9">
    <source>
        <dbReference type="ARBA" id="ARBA00023136"/>
    </source>
</evidence>
<evidence type="ECO:0000256" key="1">
    <source>
        <dbReference type="ARBA" id="ARBA00004383"/>
    </source>
</evidence>
<dbReference type="Proteomes" id="UP000837932">
    <property type="component" value="Unassembled WGS sequence"/>
</dbReference>
<protein>
    <recommendedName>
        <fullName evidence="11">TonB C-terminal domain-containing protein</fullName>
    </recommendedName>
</protein>
<proteinExistence type="inferred from homology"/>
<evidence type="ECO:0000313" key="13">
    <source>
        <dbReference type="Proteomes" id="UP000837932"/>
    </source>
</evidence>
<comment type="similarity">
    <text evidence="2">Belongs to the TonB family.</text>
</comment>
<dbReference type="PROSITE" id="PS52015">
    <property type="entry name" value="TONB_CTD"/>
    <property type="match status" value="1"/>
</dbReference>
<evidence type="ECO:0000259" key="11">
    <source>
        <dbReference type="PROSITE" id="PS52015"/>
    </source>
</evidence>
<evidence type="ECO:0000256" key="10">
    <source>
        <dbReference type="SAM" id="Phobius"/>
    </source>
</evidence>
<keyword evidence="5" id="KW-0997">Cell inner membrane</keyword>
<evidence type="ECO:0000256" key="7">
    <source>
        <dbReference type="ARBA" id="ARBA00022927"/>
    </source>
</evidence>
<reference evidence="12" key="1">
    <citation type="submission" date="2021-12" db="EMBL/GenBank/DDBJ databases">
        <authorList>
            <person name="Rodrigo-Torres L."/>
            <person name="Arahal R. D."/>
            <person name="Lucena T."/>
        </authorList>
    </citation>
    <scope>NUCLEOTIDE SEQUENCE</scope>
    <source>
        <strain evidence="12">CECT 8858</strain>
    </source>
</reference>
<keyword evidence="9 10" id="KW-0472">Membrane</keyword>
<evidence type="ECO:0000256" key="3">
    <source>
        <dbReference type="ARBA" id="ARBA00022448"/>
    </source>
</evidence>
<dbReference type="PANTHER" id="PTHR33446">
    <property type="entry name" value="PROTEIN TONB-RELATED"/>
    <property type="match status" value="1"/>
</dbReference>
<dbReference type="Pfam" id="PF03544">
    <property type="entry name" value="TonB_C"/>
    <property type="match status" value="1"/>
</dbReference>
<gene>
    <name evidence="12" type="ORF">EMA8858_00418</name>
</gene>
<dbReference type="SUPFAM" id="SSF74653">
    <property type="entry name" value="TolA/TonB C-terminal domain"/>
    <property type="match status" value="1"/>
</dbReference>
<dbReference type="InterPro" id="IPR006260">
    <property type="entry name" value="TonB/TolA_C"/>
</dbReference>
<feature type="transmembrane region" description="Helical" evidence="10">
    <location>
        <begin position="47"/>
        <end position="66"/>
    </location>
</feature>
<comment type="subcellular location">
    <subcellularLocation>
        <location evidence="1">Cell inner membrane</location>
        <topology evidence="1">Single-pass membrane protein</topology>
        <orientation evidence="1">Periplasmic side</orientation>
    </subcellularLocation>
</comment>
<evidence type="ECO:0000256" key="5">
    <source>
        <dbReference type="ARBA" id="ARBA00022519"/>
    </source>
</evidence>